<evidence type="ECO:0000256" key="1">
    <source>
        <dbReference type="SAM" id="MobiDB-lite"/>
    </source>
</evidence>
<feature type="transmembrane region" description="Helical" evidence="2">
    <location>
        <begin position="106"/>
        <end position="124"/>
    </location>
</feature>
<dbReference type="PANTHER" id="PTHR40040:SF1">
    <property type="entry name" value="MEMBRANE PROTEIN"/>
    <property type="match status" value="1"/>
</dbReference>
<sequence>MDTEKNRETNQTKVPDDEFRFHEPYKSLDERNEEIAGELTADDVTAPVSHNEQQTEMDAKDADEHHGFGWFAVALSILSFFLLPVILGAAGIILGIMARQRNARTLGNIAIIVGIISILGRMFVLPFS</sequence>
<dbReference type="Proteomes" id="UP001180087">
    <property type="component" value="Chromosome"/>
</dbReference>
<keyword evidence="4" id="KW-1185">Reference proteome</keyword>
<evidence type="ECO:0000313" key="3">
    <source>
        <dbReference type="EMBL" id="WLV23576.1"/>
    </source>
</evidence>
<keyword evidence="2" id="KW-0812">Transmembrane</keyword>
<dbReference type="InterPro" id="IPR055338">
    <property type="entry name" value="YqfX-like"/>
</dbReference>
<name>A0ABY9KS51_9BACI</name>
<dbReference type="PANTHER" id="PTHR40040">
    <property type="entry name" value="SMALL HYDROPHOBIC PROTEIN-RELATED"/>
    <property type="match status" value="1"/>
</dbReference>
<keyword evidence="2" id="KW-1133">Transmembrane helix</keyword>
<protein>
    <submittedName>
        <fullName evidence="3">DUF4190 domain-containing protein</fullName>
    </submittedName>
</protein>
<proteinExistence type="predicted"/>
<gene>
    <name evidence="3" type="ORF">QR721_07920</name>
</gene>
<feature type="region of interest" description="Disordered" evidence="1">
    <location>
        <begin position="1"/>
        <end position="22"/>
    </location>
</feature>
<evidence type="ECO:0000256" key="2">
    <source>
        <dbReference type="SAM" id="Phobius"/>
    </source>
</evidence>
<organism evidence="3 4">
    <name type="scientific">Aciduricibacillus chroicocephali</name>
    <dbReference type="NCBI Taxonomy" id="3054939"/>
    <lineage>
        <taxon>Bacteria</taxon>
        <taxon>Bacillati</taxon>
        <taxon>Bacillota</taxon>
        <taxon>Bacilli</taxon>
        <taxon>Bacillales</taxon>
        <taxon>Bacillaceae</taxon>
        <taxon>Aciduricibacillus</taxon>
    </lineage>
</organism>
<feature type="transmembrane region" description="Helical" evidence="2">
    <location>
        <begin position="68"/>
        <end position="94"/>
    </location>
</feature>
<evidence type="ECO:0000313" key="4">
    <source>
        <dbReference type="Proteomes" id="UP001180087"/>
    </source>
</evidence>
<keyword evidence="2" id="KW-0472">Membrane</keyword>
<dbReference type="EMBL" id="CP129113">
    <property type="protein sequence ID" value="WLV23576.1"/>
    <property type="molecule type" value="Genomic_DNA"/>
</dbReference>
<reference evidence="3" key="1">
    <citation type="submission" date="2023-06" db="EMBL/GenBank/DDBJ databases">
        <title>A Treasure from Seagulls: Isolation and Description of Aciduricobacillus qingdaonensis gen. nov., sp. nov., a Rare Obligately Uric Acid-utilizing Member in the Family Bacillaceae.</title>
        <authorList>
            <person name="Liu W."/>
            <person name="Wang B."/>
        </authorList>
    </citation>
    <scope>NUCLEOTIDE SEQUENCE</scope>
    <source>
        <strain evidence="3">44XB</strain>
    </source>
</reference>
<dbReference type="RefSeq" id="WP_348025719.1">
    <property type="nucleotide sequence ID" value="NZ_CP129113.1"/>
</dbReference>
<accession>A0ABY9KS51</accession>